<dbReference type="Proteomes" id="UP001474421">
    <property type="component" value="Unassembled WGS sequence"/>
</dbReference>
<dbReference type="EMBL" id="JAOTOJ010000003">
    <property type="protein sequence ID" value="KAK9403584.1"/>
    <property type="molecule type" value="Genomic_DNA"/>
</dbReference>
<organism evidence="3 4">
    <name type="scientific">Crotalus adamanteus</name>
    <name type="common">Eastern diamondback rattlesnake</name>
    <dbReference type="NCBI Taxonomy" id="8729"/>
    <lineage>
        <taxon>Eukaryota</taxon>
        <taxon>Metazoa</taxon>
        <taxon>Chordata</taxon>
        <taxon>Craniata</taxon>
        <taxon>Vertebrata</taxon>
        <taxon>Euteleostomi</taxon>
        <taxon>Lepidosauria</taxon>
        <taxon>Squamata</taxon>
        <taxon>Bifurcata</taxon>
        <taxon>Unidentata</taxon>
        <taxon>Episquamata</taxon>
        <taxon>Toxicofera</taxon>
        <taxon>Serpentes</taxon>
        <taxon>Colubroidea</taxon>
        <taxon>Viperidae</taxon>
        <taxon>Crotalinae</taxon>
        <taxon>Crotalus</taxon>
    </lineage>
</organism>
<proteinExistence type="predicted"/>
<gene>
    <name evidence="3" type="ORF">NXF25_008411</name>
</gene>
<evidence type="ECO:0000256" key="1">
    <source>
        <dbReference type="SAM" id="Coils"/>
    </source>
</evidence>
<sequence length="171" mass="19320">MQDSVCEEEQHSSVTTSGKDGNQMDPLALSVAEIIAQMNAEEDDYFSFIPWRKHLLGKENAEHSIQGKTVLEGELSKNWGGPCENWEELSLHKNMAVTERNLDRASDRVDTALENITAQLSEFKQTMEQASDNVQVFKEASITFKECCDNMCRSMSSLQGVLEMLIQILRE</sequence>
<keyword evidence="4" id="KW-1185">Reference proteome</keyword>
<feature type="coiled-coil region" evidence="1">
    <location>
        <begin position="95"/>
        <end position="140"/>
    </location>
</feature>
<keyword evidence="1" id="KW-0175">Coiled coil</keyword>
<feature type="region of interest" description="Disordered" evidence="2">
    <location>
        <begin position="1"/>
        <end position="23"/>
    </location>
</feature>
<name>A0AAW1BNE8_CROAD</name>
<accession>A0AAW1BNE8</accession>
<dbReference type="AlphaFoldDB" id="A0AAW1BNE8"/>
<protein>
    <submittedName>
        <fullName evidence="3">Uncharacterized protein</fullName>
    </submittedName>
</protein>
<evidence type="ECO:0000256" key="2">
    <source>
        <dbReference type="SAM" id="MobiDB-lite"/>
    </source>
</evidence>
<evidence type="ECO:0000313" key="4">
    <source>
        <dbReference type="Proteomes" id="UP001474421"/>
    </source>
</evidence>
<reference evidence="3 4" key="1">
    <citation type="journal article" date="2024" name="Proc. Natl. Acad. Sci. U.S.A.">
        <title>The genetic regulatory architecture and epigenomic basis for age-related changes in rattlesnake venom.</title>
        <authorList>
            <person name="Hogan M.P."/>
            <person name="Holding M.L."/>
            <person name="Nystrom G.S."/>
            <person name="Colston T.J."/>
            <person name="Bartlett D.A."/>
            <person name="Mason A.J."/>
            <person name="Ellsworth S.A."/>
            <person name="Rautsaw R.M."/>
            <person name="Lawrence K.C."/>
            <person name="Strickland J.L."/>
            <person name="He B."/>
            <person name="Fraser P."/>
            <person name="Margres M.J."/>
            <person name="Gilbert D.M."/>
            <person name="Gibbs H.L."/>
            <person name="Parkinson C.L."/>
            <person name="Rokyta D.R."/>
        </authorList>
    </citation>
    <scope>NUCLEOTIDE SEQUENCE [LARGE SCALE GENOMIC DNA]</scope>
    <source>
        <strain evidence="3">DRR0105</strain>
    </source>
</reference>
<comment type="caution">
    <text evidence="3">The sequence shown here is derived from an EMBL/GenBank/DDBJ whole genome shotgun (WGS) entry which is preliminary data.</text>
</comment>
<evidence type="ECO:0000313" key="3">
    <source>
        <dbReference type="EMBL" id="KAK9403584.1"/>
    </source>
</evidence>